<dbReference type="Pfam" id="PF00085">
    <property type="entry name" value="Thioredoxin"/>
    <property type="match status" value="1"/>
</dbReference>
<dbReference type="InterPro" id="IPR013766">
    <property type="entry name" value="Thioredoxin_domain"/>
</dbReference>
<dbReference type="AlphaFoldDB" id="A0A1H8D846"/>
<accession>A0A1H8D846</accession>
<proteinExistence type="inferred from homology"/>
<dbReference type="EMBL" id="FOCW01000001">
    <property type="protein sequence ID" value="SEN02768.1"/>
    <property type="molecule type" value="Genomic_DNA"/>
</dbReference>
<dbReference type="PROSITE" id="PS51352">
    <property type="entry name" value="THIOREDOXIN_2"/>
    <property type="match status" value="1"/>
</dbReference>
<dbReference type="InterPro" id="IPR036249">
    <property type="entry name" value="Thioredoxin-like_sf"/>
</dbReference>
<dbReference type="PANTHER" id="PTHR45663">
    <property type="entry name" value="GEO12009P1"/>
    <property type="match status" value="1"/>
</dbReference>
<evidence type="ECO:0000256" key="6">
    <source>
        <dbReference type="NCBIfam" id="TIGR01068"/>
    </source>
</evidence>
<dbReference type="PANTHER" id="PTHR45663:SF40">
    <property type="entry name" value="THIOREDOXIN 2"/>
    <property type="match status" value="1"/>
</dbReference>
<gene>
    <name evidence="8" type="ORF">SAMN02745977_00201</name>
</gene>
<dbReference type="Proteomes" id="UP000199531">
    <property type="component" value="Unassembled WGS sequence"/>
</dbReference>
<protein>
    <recommendedName>
        <fullName evidence="6">Thioredoxin</fullName>
    </recommendedName>
</protein>
<comment type="similarity">
    <text evidence="1">Belongs to the thioredoxin family.</text>
</comment>
<dbReference type="GO" id="GO:0005829">
    <property type="term" value="C:cytosol"/>
    <property type="evidence" value="ECO:0007669"/>
    <property type="project" value="TreeGrafter"/>
</dbReference>
<dbReference type="PROSITE" id="PS00194">
    <property type="entry name" value="THIOREDOXIN_1"/>
    <property type="match status" value="1"/>
</dbReference>
<keyword evidence="4" id="KW-1015">Disulfide bond</keyword>
<keyword evidence="5" id="KW-0676">Redox-active center</keyword>
<reference evidence="8 9" key="1">
    <citation type="submission" date="2016-10" db="EMBL/GenBank/DDBJ databases">
        <authorList>
            <person name="de Groot N.N."/>
        </authorList>
    </citation>
    <scope>NUCLEOTIDE SEQUENCE [LARGE SCALE GENOMIC DNA]</scope>
    <source>
        <strain evidence="8 9">DSM 15123</strain>
    </source>
</reference>
<feature type="domain" description="Thioredoxin" evidence="7">
    <location>
        <begin position="4"/>
        <end position="140"/>
    </location>
</feature>
<dbReference type="PRINTS" id="PR00421">
    <property type="entry name" value="THIOREDOXIN"/>
</dbReference>
<dbReference type="InterPro" id="IPR017937">
    <property type="entry name" value="Thioredoxin_CS"/>
</dbReference>
<evidence type="ECO:0000313" key="8">
    <source>
        <dbReference type="EMBL" id="SEN02768.1"/>
    </source>
</evidence>
<dbReference type="SUPFAM" id="SSF52833">
    <property type="entry name" value="Thioredoxin-like"/>
    <property type="match status" value="1"/>
</dbReference>
<evidence type="ECO:0000256" key="3">
    <source>
        <dbReference type="ARBA" id="ARBA00022982"/>
    </source>
</evidence>
<organism evidence="8 9">
    <name type="scientific">Brachymonas denitrificans DSM 15123</name>
    <dbReference type="NCBI Taxonomy" id="1121117"/>
    <lineage>
        <taxon>Bacteria</taxon>
        <taxon>Pseudomonadati</taxon>
        <taxon>Pseudomonadota</taxon>
        <taxon>Betaproteobacteria</taxon>
        <taxon>Burkholderiales</taxon>
        <taxon>Comamonadaceae</taxon>
        <taxon>Brachymonas</taxon>
    </lineage>
</organism>
<evidence type="ECO:0000259" key="7">
    <source>
        <dbReference type="PROSITE" id="PS51352"/>
    </source>
</evidence>
<evidence type="ECO:0000256" key="5">
    <source>
        <dbReference type="ARBA" id="ARBA00023284"/>
    </source>
</evidence>
<evidence type="ECO:0000256" key="4">
    <source>
        <dbReference type="ARBA" id="ARBA00023157"/>
    </source>
</evidence>
<keyword evidence="3" id="KW-0249">Electron transport</keyword>
<evidence type="ECO:0000256" key="2">
    <source>
        <dbReference type="ARBA" id="ARBA00022448"/>
    </source>
</evidence>
<dbReference type="NCBIfam" id="TIGR01068">
    <property type="entry name" value="thioredoxin"/>
    <property type="match status" value="1"/>
</dbReference>
<dbReference type="NCBIfam" id="NF008229">
    <property type="entry name" value="PRK10996.1"/>
    <property type="match status" value="1"/>
</dbReference>
<keyword evidence="2" id="KW-0813">Transport</keyword>
<dbReference type="Gene3D" id="3.40.30.10">
    <property type="entry name" value="Glutaredoxin"/>
    <property type="match status" value="1"/>
</dbReference>
<dbReference type="GO" id="GO:0015035">
    <property type="term" value="F:protein-disulfide reductase activity"/>
    <property type="evidence" value="ECO:0007669"/>
    <property type="project" value="UniProtKB-UniRule"/>
</dbReference>
<dbReference type="RefSeq" id="WP_091812902.1">
    <property type="nucleotide sequence ID" value="NZ_FOCW01000001.1"/>
</dbReference>
<sequence length="144" mass="15707">MQIVCAACGAKNRVAETDLDKEVNCGRCKAELLPRHPVALTDGNFQAFVSGTEMPVVVDFWAPWCGPCRMMAPQFEQAAARMPRVRFAKLDTEANQRTGAALGIRSIPTLALYVGGREVERMSGAMSAADLQRWIEGSLARHKG</sequence>
<dbReference type="InterPro" id="IPR005746">
    <property type="entry name" value="Thioredoxin"/>
</dbReference>
<dbReference type="STRING" id="1121117.SAMN02745977_00201"/>
<dbReference type="CDD" id="cd02947">
    <property type="entry name" value="TRX_family"/>
    <property type="match status" value="1"/>
</dbReference>
<keyword evidence="9" id="KW-1185">Reference proteome</keyword>
<dbReference type="OrthoDB" id="9790390at2"/>
<evidence type="ECO:0000256" key="1">
    <source>
        <dbReference type="ARBA" id="ARBA00008987"/>
    </source>
</evidence>
<name>A0A1H8D846_9BURK</name>
<dbReference type="Gene3D" id="2.30.30.380">
    <property type="entry name" value="Zn-finger domain of Sec23/24"/>
    <property type="match status" value="1"/>
</dbReference>
<evidence type="ECO:0000313" key="9">
    <source>
        <dbReference type="Proteomes" id="UP000199531"/>
    </source>
</evidence>